<protein>
    <submittedName>
        <fullName evidence="2">Uncharacterized protein</fullName>
    </submittedName>
</protein>
<dbReference type="PANTHER" id="PTHR40462:SF1">
    <property type="entry name" value="EXPRESSED PROTEIN"/>
    <property type="match status" value="1"/>
</dbReference>
<feature type="region of interest" description="Disordered" evidence="1">
    <location>
        <begin position="1"/>
        <end position="23"/>
    </location>
</feature>
<name>A0AA39XNV1_9PEZI</name>
<dbReference type="AlphaFoldDB" id="A0AA39XNV1"/>
<evidence type="ECO:0000256" key="1">
    <source>
        <dbReference type="SAM" id="MobiDB-lite"/>
    </source>
</evidence>
<proteinExistence type="predicted"/>
<comment type="caution">
    <text evidence="2">The sequence shown here is derived from an EMBL/GenBank/DDBJ whole genome shotgun (WGS) entry which is preliminary data.</text>
</comment>
<organism evidence="2 3">
    <name type="scientific">Bombardia bombarda</name>
    <dbReference type="NCBI Taxonomy" id="252184"/>
    <lineage>
        <taxon>Eukaryota</taxon>
        <taxon>Fungi</taxon>
        <taxon>Dikarya</taxon>
        <taxon>Ascomycota</taxon>
        <taxon>Pezizomycotina</taxon>
        <taxon>Sordariomycetes</taxon>
        <taxon>Sordariomycetidae</taxon>
        <taxon>Sordariales</taxon>
        <taxon>Lasiosphaeriaceae</taxon>
        <taxon>Bombardia</taxon>
    </lineage>
</organism>
<keyword evidence="3" id="KW-1185">Reference proteome</keyword>
<evidence type="ECO:0000313" key="2">
    <source>
        <dbReference type="EMBL" id="KAK0637471.1"/>
    </source>
</evidence>
<reference evidence="2" key="1">
    <citation type="submission" date="2023-06" db="EMBL/GenBank/DDBJ databases">
        <title>Genome-scale phylogeny and comparative genomics of the fungal order Sordariales.</title>
        <authorList>
            <consortium name="Lawrence Berkeley National Laboratory"/>
            <person name="Hensen N."/>
            <person name="Bonometti L."/>
            <person name="Westerberg I."/>
            <person name="Brannstrom I.O."/>
            <person name="Guillou S."/>
            <person name="Cros-Aarteil S."/>
            <person name="Calhoun S."/>
            <person name="Haridas S."/>
            <person name="Kuo A."/>
            <person name="Mondo S."/>
            <person name="Pangilinan J."/>
            <person name="Riley R."/>
            <person name="LaButti K."/>
            <person name="Andreopoulos B."/>
            <person name="Lipzen A."/>
            <person name="Chen C."/>
            <person name="Yanf M."/>
            <person name="Daum C."/>
            <person name="Ng V."/>
            <person name="Clum A."/>
            <person name="Steindorff A."/>
            <person name="Ohm R."/>
            <person name="Martin F."/>
            <person name="Silar P."/>
            <person name="Natvig D."/>
            <person name="Lalanne C."/>
            <person name="Gautier V."/>
            <person name="Ament-velasquez S.L."/>
            <person name="Kruys A."/>
            <person name="Hutchinson M.I."/>
            <person name="Powell A.J."/>
            <person name="Barry K."/>
            <person name="Miller A.N."/>
            <person name="Grigoriev I.V."/>
            <person name="Debuchy R."/>
            <person name="Gladieux P."/>
            <person name="Thoren M.H."/>
            <person name="Johannesson H."/>
        </authorList>
    </citation>
    <scope>NUCLEOTIDE SEQUENCE</scope>
    <source>
        <strain evidence="2">SMH3391-2</strain>
    </source>
</reference>
<dbReference type="Proteomes" id="UP001174934">
    <property type="component" value="Unassembled WGS sequence"/>
</dbReference>
<sequence length="79" mass="8625">MDFVNKIKDATSSTGKGASEKNEDFLDKGVDFAQEKGFKQGQQSNETDAEQAKDEKISDGIRAGYRKIAGKDIPIADKN</sequence>
<dbReference type="PANTHER" id="PTHR40462">
    <property type="entry name" value="CHROMOSOME 1, WHOLE GENOME SHOTGUN SEQUENCE"/>
    <property type="match status" value="1"/>
</dbReference>
<evidence type="ECO:0000313" key="3">
    <source>
        <dbReference type="Proteomes" id="UP001174934"/>
    </source>
</evidence>
<gene>
    <name evidence="2" type="ORF">B0T17DRAFT_521744</name>
</gene>
<feature type="region of interest" description="Disordered" evidence="1">
    <location>
        <begin position="37"/>
        <end position="58"/>
    </location>
</feature>
<dbReference type="EMBL" id="JAULSR010000001">
    <property type="protein sequence ID" value="KAK0637471.1"/>
    <property type="molecule type" value="Genomic_DNA"/>
</dbReference>
<accession>A0AA39XNV1</accession>